<keyword evidence="4" id="KW-1133">Transmembrane helix</keyword>
<keyword evidence="4" id="KW-0812">Transmembrane</keyword>
<evidence type="ECO:0000256" key="4">
    <source>
        <dbReference type="SAM" id="Phobius"/>
    </source>
</evidence>
<dbReference type="InterPro" id="IPR001611">
    <property type="entry name" value="Leu-rich_rpt"/>
</dbReference>
<dbReference type="Pfam" id="PF13855">
    <property type="entry name" value="LRR_8"/>
    <property type="match status" value="1"/>
</dbReference>
<dbReference type="EMBL" id="VYZI01000298">
    <property type="protein sequence ID" value="NWR75917.1"/>
    <property type="molecule type" value="Genomic_DNA"/>
</dbReference>
<dbReference type="InterPro" id="IPR000483">
    <property type="entry name" value="Cys-rich_flank_reg_C"/>
</dbReference>
<keyword evidence="4" id="KW-0472">Membrane</keyword>
<dbReference type="OrthoDB" id="1394818at2759"/>
<gene>
    <name evidence="6" type="primary">Lrrc19</name>
    <name evidence="6" type="ORF">CENUNI_R04120</name>
</gene>
<evidence type="ECO:0000259" key="5">
    <source>
        <dbReference type="SMART" id="SM00082"/>
    </source>
</evidence>
<keyword evidence="1" id="KW-0433">Leucine-rich repeat</keyword>
<dbReference type="Pfam" id="PF15176">
    <property type="entry name" value="LRR19-TM"/>
    <property type="match status" value="1"/>
</dbReference>
<feature type="domain" description="LRRCT" evidence="5">
    <location>
        <begin position="206"/>
        <end position="258"/>
    </location>
</feature>
<keyword evidence="7" id="KW-1185">Reference proteome</keyword>
<dbReference type="GO" id="GO:0005886">
    <property type="term" value="C:plasma membrane"/>
    <property type="evidence" value="ECO:0007669"/>
    <property type="project" value="TreeGrafter"/>
</dbReference>
<protein>
    <submittedName>
        <fullName evidence="6">LRC19 protein</fullName>
    </submittedName>
</protein>
<feature type="transmembrane region" description="Helical" evidence="4">
    <location>
        <begin position="307"/>
        <end position="328"/>
    </location>
</feature>
<keyword evidence="3" id="KW-0677">Repeat</keyword>
<dbReference type="Proteomes" id="UP000517892">
    <property type="component" value="Unassembled WGS sequence"/>
</dbReference>
<evidence type="ECO:0000256" key="3">
    <source>
        <dbReference type="ARBA" id="ARBA00022737"/>
    </source>
</evidence>
<name>A0A7K4ZXR8_9AVES</name>
<evidence type="ECO:0000313" key="6">
    <source>
        <dbReference type="EMBL" id="NWR75917.1"/>
    </source>
</evidence>
<dbReference type="InterPro" id="IPR032675">
    <property type="entry name" value="LRR_dom_sf"/>
</dbReference>
<dbReference type="PANTHER" id="PTHR31450">
    <property type="entry name" value="LEUCINE-RICH REPEAT-CONTAINING PROTEIN 19 LRRC19 FAMILY MEMBER"/>
    <property type="match status" value="1"/>
</dbReference>
<evidence type="ECO:0000256" key="2">
    <source>
        <dbReference type="ARBA" id="ARBA00022729"/>
    </source>
</evidence>
<dbReference type="GO" id="GO:0038023">
    <property type="term" value="F:signaling receptor activity"/>
    <property type="evidence" value="ECO:0007669"/>
    <property type="project" value="TreeGrafter"/>
</dbReference>
<feature type="non-terminal residue" evidence="6">
    <location>
        <position position="1"/>
    </location>
</feature>
<dbReference type="SMART" id="SM00082">
    <property type="entry name" value="LRRCT"/>
    <property type="match status" value="1"/>
</dbReference>
<dbReference type="PROSITE" id="PS51450">
    <property type="entry name" value="LRR"/>
    <property type="match status" value="1"/>
</dbReference>
<dbReference type="AlphaFoldDB" id="A0A7K4ZXR8"/>
<evidence type="ECO:0000256" key="1">
    <source>
        <dbReference type="ARBA" id="ARBA00022614"/>
    </source>
</evidence>
<proteinExistence type="predicted"/>
<dbReference type="InterPro" id="IPR003591">
    <property type="entry name" value="Leu-rich_rpt_typical-subtyp"/>
</dbReference>
<dbReference type="SUPFAM" id="SSF52058">
    <property type="entry name" value="L domain-like"/>
    <property type="match status" value="1"/>
</dbReference>
<dbReference type="PANTHER" id="PTHR31450:SF4">
    <property type="entry name" value="LEUCINE-RICH REPEAT-CONTAINING PROTEIN 19"/>
    <property type="match status" value="1"/>
</dbReference>
<feature type="non-terminal residue" evidence="6">
    <location>
        <position position="406"/>
    </location>
</feature>
<dbReference type="Gene3D" id="3.80.10.10">
    <property type="entry name" value="Ribonuclease Inhibitor"/>
    <property type="match status" value="1"/>
</dbReference>
<keyword evidence="2" id="KW-0732">Signal</keyword>
<organism evidence="6 7">
    <name type="scientific">Centropus unirufus</name>
    <dbReference type="NCBI Taxonomy" id="1118519"/>
    <lineage>
        <taxon>Eukaryota</taxon>
        <taxon>Metazoa</taxon>
        <taxon>Chordata</taxon>
        <taxon>Craniata</taxon>
        <taxon>Vertebrata</taxon>
        <taxon>Euteleostomi</taxon>
        <taxon>Archelosauria</taxon>
        <taxon>Archosauria</taxon>
        <taxon>Dinosauria</taxon>
        <taxon>Saurischia</taxon>
        <taxon>Theropoda</taxon>
        <taxon>Coelurosauria</taxon>
        <taxon>Aves</taxon>
        <taxon>Neognathae</taxon>
        <taxon>Neoaves</taxon>
        <taxon>Otidimorphae</taxon>
        <taxon>Cuculiformes</taxon>
        <taxon>Centropidae</taxon>
        <taxon>Centropus</taxon>
    </lineage>
</organism>
<sequence>LLHHIVSCQCIEKSTCVHMLPLRSNRKALNMKLSWLVIWAGPLFLNPVTADCNITPQTVTCEESGKNLSTISSNLFQNVTKLSLKNNKITLKDRDKEILQRFFNLTELYLNENMITVLYNNSFCSLTKLVILDISNNHVSTVHKATFAGLNQLSVLNLSYNMIAHLDSDVFTFLNSLTVLNLQYNSLKSFHIKSPFELVTIVLAGNPWTCSCDLLDLQIWLTASNMTMENENNTVCTFPNSTEKFSIKTADIQPADCKTQKDSLESVLISTSANKLKSSALVTAQTPNNTNGNNGTHAEFPLIGKSWTFLAGVIGFVLSTTLLIFTAIKCPTWCRHLMSYSHRRLEEDDSEMFEQEFSADMRTFPTVSDTNNEEPIVIFEKIPAFVPGEDGFIEDKYIDSDVTEES</sequence>
<reference evidence="6 7" key="1">
    <citation type="submission" date="2019-09" db="EMBL/GenBank/DDBJ databases">
        <title>Bird 10,000 Genomes (B10K) Project - Family phase.</title>
        <authorList>
            <person name="Zhang G."/>
        </authorList>
    </citation>
    <scope>NUCLEOTIDE SEQUENCE [LARGE SCALE GENOMIC DNA]</scope>
    <source>
        <strain evidence="6">B10K-DU-017-25</strain>
        <tissue evidence="6">Mixed tissue sample</tissue>
    </source>
</reference>
<dbReference type="SMART" id="SM00369">
    <property type="entry name" value="LRR_TYP"/>
    <property type="match status" value="4"/>
</dbReference>
<dbReference type="GO" id="GO:1901224">
    <property type="term" value="P:positive regulation of non-canonical NF-kappaB signal transduction"/>
    <property type="evidence" value="ECO:0007669"/>
    <property type="project" value="TreeGrafter"/>
</dbReference>
<evidence type="ECO:0000313" key="7">
    <source>
        <dbReference type="Proteomes" id="UP000517892"/>
    </source>
</evidence>
<comment type="caution">
    <text evidence="6">The sequence shown here is derived from an EMBL/GenBank/DDBJ whole genome shotgun (WGS) entry which is preliminary data.</text>
</comment>
<accession>A0A7K4ZXR8</accession>